<dbReference type="CDD" id="cd08423">
    <property type="entry name" value="PBP2_LTTR_like_6"/>
    <property type="match status" value="1"/>
</dbReference>
<sequence>MSSMGDMSFPHALNTVWLQVFTTVARHGSFTAAAREMDYTQSAVSRQICALEEAAGAPLFDRLPRGVRLTEQGRVLLEHAEAVLERLETAHRDLVAVNAAAVGRLRVGTFASAGAELVPTAIAALRARHPGVDVTVREEPSPRLAAALVAGDLDVAVLTPAAGDLLDELDPEPLFHDGVSVMLPRTHRLADRACVRLGDLADEDWIVGRDTPVGPFVAAALDTGFRPRIRFVVAEWIAKQGFAAAGLGVALVPSWTADVVRPDLAVVPVHPDDVPPRTVYTATARGVSPSPAVAAFLTVLEETAARVRANASPSPPPAGPGARGGAQADAGTPGEDGSPSPHRRTG</sequence>
<dbReference type="AlphaFoldDB" id="A0AA97M5I5"/>
<dbReference type="EMBL" id="CP063196">
    <property type="protein sequence ID" value="UOE21100.1"/>
    <property type="molecule type" value="Genomic_DNA"/>
</dbReference>
<dbReference type="Pfam" id="PF00126">
    <property type="entry name" value="HTH_1"/>
    <property type="match status" value="1"/>
</dbReference>
<evidence type="ECO:0000313" key="8">
    <source>
        <dbReference type="Proteomes" id="UP000265719"/>
    </source>
</evidence>
<proteinExistence type="inferred from homology"/>
<accession>A0AA97M5I5</accession>
<organism evidence="7 8">
    <name type="scientific">Thermobifida halotolerans</name>
    <dbReference type="NCBI Taxonomy" id="483545"/>
    <lineage>
        <taxon>Bacteria</taxon>
        <taxon>Bacillati</taxon>
        <taxon>Actinomycetota</taxon>
        <taxon>Actinomycetes</taxon>
        <taxon>Streptosporangiales</taxon>
        <taxon>Nocardiopsidaceae</taxon>
        <taxon>Thermobifida</taxon>
    </lineage>
</organism>
<dbReference type="GO" id="GO:0003700">
    <property type="term" value="F:DNA-binding transcription factor activity"/>
    <property type="evidence" value="ECO:0007669"/>
    <property type="project" value="InterPro"/>
</dbReference>
<dbReference type="GO" id="GO:0003677">
    <property type="term" value="F:DNA binding"/>
    <property type="evidence" value="ECO:0007669"/>
    <property type="project" value="UniProtKB-KW"/>
</dbReference>
<keyword evidence="2" id="KW-0805">Transcription regulation</keyword>
<evidence type="ECO:0000256" key="1">
    <source>
        <dbReference type="ARBA" id="ARBA00009437"/>
    </source>
</evidence>
<dbReference type="Pfam" id="PF03466">
    <property type="entry name" value="LysR_substrate"/>
    <property type="match status" value="1"/>
</dbReference>
<gene>
    <name evidence="7" type="ORF">NI17_008125</name>
</gene>
<evidence type="ECO:0000256" key="4">
    <source>
        <dbReference type="ARBA" id="ARBA00023163"/>
    </source>
</evidence>
<dbReference type="FunFam" id="1.10.10.10:FF:000001">
    <property type="entry name" value="LysR family transcriptional regulator"/>
    <property type="match status" value="1"/>
</dbReference>
<feature type="region of interest" description="Disordered" evidence="5">
    <location>
        <begin position="307"/>
        <end position="346"/>
    </location>
</feature>
<dbReference type="PANTHER" id="PTHR30346:SF29">
    <property type="entry name" value="LYSR SUBSTRATE-BINDING"/>
    <property type="match status" value="1"/>
</dbReference>
<dbReference type="GO" id="GO:0032993">
    <property type="term" value="C:protein-DNA complex"/>
    <property type="evidence" value="ECO:0007669"/>
    <property type="project" value="TreeGrafter"/>
</dbReference>
<comment type="similarity">
    <text evidence="1">Belongs to the LysR transcriptional regulatory family.</text>
</comment>
<dbReference type="KEGG" id="thao:NI17_008125"/>
<protein>
    <submittedName>
        <fullName evidence="7">LysR family transcriptional regulator</fullName>
    </submittedName>
</protein>
<keyword evidence="4" id="KW-0804">Transcription</keyword>
<dbReference type="InterPro" id="IPR036390">
    <property type="entry name" value="WH_DNA-bd_sf"/>
</dbReference>
<evidence type="ECO:0000259" key="6">
    <source>
        <dbReference type="PROSITE" id="PS50931"/>
    </source>
</evidence>
<dbReference type="Proteomes" id="UP000265719">
    <property type="component" value="Chromosome"/>
</dbReference>
<dbReference type="Gene3D" id="3.40.190.290">
    <property type="match status" value="1"/>
</dbReference>
<dbReference type="SUPFAM" id="SSF53850">
    <property type="entry name" value="Periplasmic binding protein-like II"/>
    <property type="match status" value="1"/>
</dbReference>
<dbReference type="PRINTS" id="PR00039">
    <property type="entry name" value="HTHLYSR"/>
</dbReference>
<dbReference type="Gene3D" id="1.10.10.10">
    <property type="entry name" value="Winged helix-like DNA-binding domain superfamily/Winged helix DNA-binding domain"/>
    <property type="match status" value="1"/>
</dbReference>
<evidence type="ECO:0000256" key="3">
    <source>
        <dbReference type="ARBA" id="ARBA00023125"/>
    </source>
</evidence>
<feature type="domain" description="HTH lysR-type" evidence="6">
    <location>
        <begin position="13"/>
        <end position="70"/>
    </location>
</feature>
<evidence type="ECO:0000313" key="7">
    <source>
        <dbReference type="EMBL" id="UOE21100.1"/>
    </source>
</evidence>
<keyword evidence="8" id="KW-1185">Reference proteome</keyword>
<reference evidence="7" key="1">
    <citation type="submission" date="2020-10" db="EMBL/GenBank/DDBJ databases">
        <title>De novo genome project of the cellulose decomposer Thermobifida halotolerans type strain.</title>
        <authorList>
            <person name="Nagy I."/>
            <person name="Horvath B."/>
            <person name="Kukolya J."/>
            <person name="Nagy I."/>
            <person name="Orsini M."/>
        </authorList>
    </citation>
    <scope>NUCLEOTIDE SEQUENCE</scope>
    <source>
        <strain evidence="7">DSM 44931</strain>
    </source>
</reference>
<evidence type="ECO:0000256" key="2">
    <source>
        <dbReference type="ARBA" id="ARBA00023015"/>
    </source>
</evidence>
<dbReference type="SUPFAM" id="SSF46785">
    <property type="entry name" value="Winged helix' DNA-binding domain"/>
    <property type="match status" value="1"/>
</dbReference>
<evidence type="ECO:0000256" key="5">
    <source>
        <dbReference type="SAM" id="MobiDB-lite"/>
    </source>
</evidence>
<keyword evidence="3" id="KW-0238">DNA-binding</keyword>
<dbReference type="InterPro" id="IPR000847">
    <property type="entry name" value="LysR_HTH_N"/>
</dbReference>
<dbReference type="PROSITE" id="PS50931">
    <property type="entry name" value="HTH_LYSR"/>
    <property type="match status" value="1"/>
</dbReference>
<dbReference type="PANTHER" id="PTHR30346">
    <property type="entry name" value="TRANSCRIPTIONAL DUAL REGULATOR HCAR-RELATED"/>
    <property type="match status" value="1"/>
</dbReference>
<dbReference type="InterPro" id="IPR005119">
    <property type="entry name" value="LysR_subst-bd"/>
</dbReference>
<name>A0AA97M5I5_9ACTN</name>
<dbReference type="InterPro" id="IPR036388">
    <property type="entry name" value="WH-like_DNA-bd_sf"/>
</dbReference>